<keyword evidence="2" id="KW-1133">Transmembrane helix</keyword>
<reference evidence="4" key="1">
    <citation type="submission" date="2020-05" db="EMBL/GenBank/DDBJ databases">
        <authorList>
            <person name="Rincon C."/>
            <person name="Sanders R I."/>
            <person name="Robbins C."/>
            <person name="Chaturvedi A."/>
        </authorList>
    </citation>
    <scope>NUCLEOTIDE SEQUENCE</scope>
    <source>
        <strain evidence="4">CHB12</strain>
    </source>
</reference>
<dbReference type="InterPro" id="IPR051218">
    <property type="entry name" value="Sec_MonoDiacylglyc_Lipase"/>
</dbReference>
<dbReference type="OrthoDB" id="426718at2759"/>
<dbReference type="PANTHER" id="PTHR45856:SF24">
    <property type="entry name" value="FUNGAL LIPASE-LIKE DOMAIN-CONTAINING PROTEIN"/>
    <property type="match status" value="1"/>
</dbReference>
<feature type="transmembrane region" description="Helical" evidence="2">
    <location>
        <begin position="59"/>
        <end position="76"/>
    </location>
</feature>
<evidence type="ECO:0000259" key="3">
    <source>
        <dbReference type="Pfam" id="PF01764"/>
    </source>
</evidence>
<dbReference type="InterPro" id="IPR002921">
    <property type="entry name" value="Fungal_lipase-type"/>
</dbReference>
<dbReference type="Proteomes" id="UP000684084">
    <property type="component" value="Unassembled WGS sequence"/>
</dbReference>
<dbReference type="AlphaFoldDB" id="A0A915ZNV0"/>
<evidence type="ECO:0000313" key="4">
    <source>
        <dbReference type="EMBL" id="CAB5381557.1"/>
    </source>
</evidence>
<accession>A0A915ZNV0</accession>
<dbReference type="EMBL" id="CAGKOT010000044">
    <property type="protein sequence ID" value="CAB5381557.1"/>
    <property type="molecule type" value="Genomic_DNA"/>
</dbReference>
<organism evidence="4 5">
    <name type="scientific">Rhizophagus irregularis</name>
    <dbReference type="NCBI Taxonomy" id="588596"/>
    <lineage>
        <taxon>Eukaryota</taxon>
        <taxon>Fungi</taxon>
        <taxon>Fungi incertae sedis</taxon>
        <taxon>Mucoromycota</taxon>
        <taxon>Glomeromycotina</taxon>
        <taxon>Glomeromycetes</taxon>
        <taxon>Glomerales</taxon>
        <taxon>Glomeraceae</taxon>
        <taxon>Rhizophagus</taxon>
    </lineage>
</organism>
<name>A0A915ZNV0_9GLOM</name>
<dbReference type="VEuPathDB" id="FungiDB:RhiirFUN_008230"/>
<feature type="transmembrane region" description="Helical" evidence="2">
    <location>
        <begin position="88"/>
        <end position="112"/>
    </location>
</feature>
<feature type="compositionally biased region" description="Low complexity" evidence="1">
    <location>
        <begin position="250"/>
        <end position="264"/>
    </location>
</feature>
<comment type="caution">
    <text evidence="4">The sequence shown here is derived from an EMBL/GenBank/DDBJ whole genome shotgun (WGS) entry which is preliminary data.</text>
</comment>
<dbReference type="CDD" id="cd00519">
    <property type="entry name" value="Lipase_3"/>
    <property type="match status" value="1"/>
</dbReference>
<keyword evidence="2" id="KW-0472">Membrane</keyword>
<evidence type="ECO:0000313" key="5">
    <source>
        <dbReference type="Proteomes" id="UP000684084"/>
    </source>
</evidence>
<evidence type="ECO:0000256" key="2">
    <source>
        <dbReference type="SAM" id="Phobius"/>
    </source>
</evidence>
<feature type="region of interest" description="Disordered" evidence="1">
    <location>
        <begin position="244"/>
        <end position="265"/>
    </location>
</feature>
<sequence>MSEIIEVKESINSEDKKFDWSDEEILMDYRIEDLFYGHHSGLSLGRATSIIRSRAQSAYLVYIVRVIKYLYVAIYMDWTIIFRHPVNFFLLVTFFMTSIALLFVSALFLPGYKFCRDLFRSKRNTVMNTWREISLKTSPNSDLRNDLKEGMKLLGNNKNETKPLNYKGENKIGALGERENLKRISKLKALLFFSTLVYKRESEITSVIQGCVRKLKSKLKYDDIGDQKVYKNVYEKLCKYEKKEENGRRNNNNSNSNNNNNNNNYTFENIEHKIRDMIGQDEEPIKEQIKEFDLNFTSISELNTDDGGSFCGMFWSIKENFIIISFKGTTPTNFAEWLGNLTFQCVDARNYLFGQVHRGFYNYLFPIDEESAGKNYPCQKIIETINCKATSLKNINGKKVNLWITGHSLGGALATLFYARLLNINYTHDSWELQGAITFASPAVGDINFSTQLASLINDPRNLAKPLWRIVLNDDFVPKMPYRACNKRMRKYGYHYNVLMNYAQVGDKITFYGGDHDPTSIKDFFNHNENIIDNNITEHINRLKSFCKNYCKEKKNISFSIFRHRHGSNSYFRALIDYEKKISKK</sequence>
<dbReference type="PANTHER" id="PTHR45856">
    <property type="entry name" value="ALPHA/BETA-HYDROLASES SUPERFAMILY PROTEIN"/>
    <property type="match status" value="1"/>
</dbReference>
<evidence type="ECO:0000256" key="1">
    <source>
        <dbReference type="SAM" id="MobiDB-lite"/>
    </source>
</evidence>
<feature type="domain" description="Fungal lipase-type" evidence="3">
    <location>
        <begin position="324"/>
        <end position="482"/>
    </location>
</feature>
<proteinExistence type="predicted"/>
<dbReference type="Pfam" id="PF01764">
    <property type="entry name" value="Lipase_3"/>
    <property type="match status" value="1"/>
</dbReference>
<gene>
    <name evidence="4" type="ORF">CHRIB12_LOCUS17596</name>
</gene>
<keyword evidence="2" id="KW-0812">Transmembrane</keyword>
<protein>
    <recommendedName>
        <fullName evidence="3">Fungal lipase-type domain-containing protein</fullName>
    </recommendedName>
</protein>
<dbReference type="GO" id="GO:0006629">
    <property type="term" value="P:lipid metabolic process"/>
    <property type="evidence" value="ECO:0007669"/>
    <property type="project" value="InterPro"/>
</dbReference>